<organism evidence="6">
    <name type="scientific">Xenorhabdus bovienii str. puntauvense</name>
    <dbReference type="NCBI Taxonomy" id="1398201"/>
    <lineage>
        <taxon>Bacteria</taxon>
        <taxon>Pseudomonadati</taxon>
        <taxon>Pseudomonadota</taxon>
        <taxon>Gammaproteobacteria</taxon>
        <taxon>Enterobacterales</taxon>
        <taxon>Morganellaceae</taxon>
        <taxon>Xenorhabdus</taxon>
    </lineage>
</organism>
<keyword evidence="2" id="KW-0815">Transposition</keyword>
<dbReference type="PANTHER" id="PTHR35528">
    <property type="entry name" value="BLL1675 PROTEIN"/>
    <property type="match status" value="1"/>
</dbReference>
<dbReference type="PANTHER" id="PTHR35528:SF3">
    <property type="entry name" value="BLL1675 PROTEIN"/>
    <property type="match status" value="1"/>
</dbReference>
<dbReference type="GO" id="GO:0032196">
    <property type="term" value="P:transposition"/>
    <property type="evidence" value="ECO:0007669"/>
    <property type="project" value="UniProtKB-KW"/>
</dbReference>
<dbReference type="NCBIfam" id="NF033587">
    <property type="entry name" value="transpos_IS6"/>
    <property type="match status" value="1"/>
</dbReference>
<dbReference type="GO" id="GO:0006310">
    <property type="term" value="P:DNA recombination"/>
    <property type="evidence" value="ECO:0007669"/>
    <property type="project" value="UniProtKB-KW"/>
</dbReference>
<evidence type="ECO:0000256" key="1">
    <source>
        <dbReference type="ARBA" id="ARBA00002286"/>
    </source>
</evidence>
<protein>
    <submittedName>
        <fullName evidence="6">Transposase</fullName>
    </submittedName>
</protein>
<dbReference type="GO" id="GO:0015074">
    <property type="term" value="P:DNA integration"/>
    <property type="evidence" value="ECO:0007669"/>
    <property type="project" value="InterPro"/>
</dbReference>
<evidence type="ECO:0000256" key="4">
    <source>
        <dbReference type="ARBA" id="ARBA00023172"/>
    </source>
</evidence>
<comment type="caution">
    <text evidence="6">The sequence shown here is derived from an EMBL/GenBank/DDBJ whole genome shotgun (WGS) entry which is preliminary data.</text>
</comment>
<accession>A0A077N299</accession>
<dbReference type="AlphaFoldDB" id="A0A077N299"/>
<proteinExistence type="predicted"/>
<dbReference type="InterPro" id="IPR012337">
    <property type="entry name" value="RNaseH-like_sf"/>
</dbReference>
<dbReference type="GO" id="GO:0003677">
    <property type="term" value="F:DNA binding"/>
    <property type="evidence" value="ECO:0007669"/>
    <property type="project" value="UniProtKB-KW"/>
</dbReference>
<comment type="function">
    <text evidence="1">Involved in the transposition of the insertion sequence.</text>
</comment>
<dbReference type="InterPro" id="IPR052183">
    <property type="entry name" value="IS_Transposase"/>
</dbReference>
<feature type="domain" description="Integrase catalytic" evidence="5">
    <location>
        <begin position="67"/>
        <end position="230"/>
    </location>
</feature>
<dbReference type="Pfam" id="PF13610">
    <property type="entry name" value="DDE_Tnp_IS240"/>
    <property type="match status" value="1"/>
</dbReference>
<dbReference type="InterPro" id="IPR001584">
    <property type="entry name" value="Integrase_cat-core"/>
</dbReference>
<dbReference type="EMBL" id="CBSW010000110">
    <property type="protein sequence ID" value="CDG96236.1"/>
    <property type="molecule type" value="Genomic_DNA"/>
</dbReference>
<dbReference type="Gene3D" id="3.30.420.10">
    <property type="entry name" value="Ribonuclease H-like superfamily/Ribonuclease H"/>
    <property type="match status" value="1"/>
</dbReference>
<keyword evidence="3" id="KW-0238">DNA-binding</keyword>
<dbReference type="RefSeq" id="WP_038216252.1">
    <property type="nucleotide sequence ID" value="NZ_CAWLWN010000179.1"/>
</dbReference>
<dbReference type="InterPro" id="IPR047930">
    <property type="entry name" value="Transpos_IS6"/>
</dbReference>
<sequence length="231" mass="27026">MPLSRNAFKRLHYPVDIIAQCVRGYLAYALSLRNLEEMMAERGIAVDHSTLSRWVHRLVPLLVKRYRRCRPDVGHRWRMDETSIKIKGQWKYLYRAVDSDGKTVDFLLTARRDKSSALRFFKKAMRQHGQPDVVTMDKSGANKAAVDELNQGKPKEEAIVIRQNKYLNNLIEQDHRNIKRRIHPMLGFKHFRRAQTLLSGIELVSMLRKGQYPQEPECFLSPADFFYQLAA</sequence>
<keyword evidence="4" id="KW-0233">DNA recombination</keyword>
<dbReference type="HOGENOM" id="CLU_067322_1_0_6"/>
<dbReference type="SUPFAM" id="SSF53098">
    <property type="entry name" value="Ribonuclease H-like"/>
    <property type="match status" value="1"/>
</dbReference>
<dbReference type="InterPro" id="IPR032874">
    <property type="entry name" value="DDE_dom"/>
</dbReference>
<reference evidence="6" key="1">
    <citation type="submission" date="2013-07" db="EMBL/GenBank/DDBJ databases">
        <title>Sub-species coevolution in mutualistic symbiosis.</title>
        <authorList>
            <person name="Murfin K."/>
            <person name="Klassen J."/>
            <person name="Lee M."/>
            <person name="Forst S."/>
            <person name="Stock P."/>
            <person name="Goodrich-Blair H."/>
        </authorList>
    </citation>
    <scope>NUCLEOTIDE SEQUENCE [LARGE SCALE GENOMIC DNA]</scope>
    <source>
        <strain evidence="6">Puntauvense</strain>
    </source>
</reference>
<dbReference type="PROSITE" id="PS50994">
    <property type="entry name" value="INTEGRASE"/>
    <property type="match status" value="1"/>
</dbReference>
<gene>
    <name evidence="6" type="ORF">XBP1_1980028</name>
</gene>
<name>A0A077N299_XENBV</name>
<dbReference type="Proteomes" id="UP000028511">
    <property type="component" value="Unassembled WGS sequence"/>
</dbReference>
<evidence type="ECO:0000256" key="2">
    <source>
        <dbReference type="ARBA" id="ARBA00022578"/>
    </source>
</evidence>
<dbReference type="InterPro" id="IPR036397">
    <property type="entry name" value="RNaseH_sf"/>
</dbReference>
<evidence type="ECO:0000259" key="5">
    <source>
        <dbReference type="PROSITE" id="PS50994"/>
    </source>
</evidence>
<evidence type="ECO:0000313" key="6">
    <source>
        <dbReference type="EMBL" id="CDG96236.1"/>
    </source>
</evidence>
<evidence type="ECO:0000256" key="3">
    <source>
        <dbReference type="ARBA" id="ARBA00023125"/>
    </source>
</evidence>